<feature type="transmembrane region" description="Helical" evidence="2">
    <location>
        <begin position="397"/>
        <end position="417"/>
    </location>
</feature>
<evidence type="ECO:0000313" key="4">
    <source>
        <dbReference type="Proteomes" id="UP000616724"/>
    </source>
</evidence>
<sequence>MAGKSTARGPRDGLGGFARAALASSVGLTILIGLLGPSAMVPELPGPSWQPPYSLGAEPGAHLVIAMAALAILLGGAGLGAALRSRWRPDPRRLLAAGSGAVALLAFLPPSGSADHLNYAAYGRLAALGHDPYAVTPADFPGDPVTGAVEEWTGVTSVYGPLATAVQTLASLVGGDSVRLTVFVMALFNAAAFIGTSLLIHRFTAGDDRLQRRAALLWAANPLMIYHLAAGMHVDTLAVACMVAALVALGAGRLAGGPGGSPGAETGARPVPPRWPSALSRMTRRSPAPSGAPRRSPAAAGASWRSLVASGLLLGAGIGIKLNAGLVALGPAWVVRRSPRRLAVVAGTATATVAVAYGLAGPHVLDQVGEAGRKVSLATPWQLVKTGLQSLFGPGAYTIWIQLGSLALLAVLAWLLLRAAPAAEPIAAGAGHGGPGRAGIPAPTAVGEAGVPASTVVGGAGVPAPTVAAVVVAAWLLAAPYALPWYDGLAFALLALASWPALEGFMVARTTILSLGYLPAREPFRPEDLDWLKTVVRQQAVPWSLLALTAALAWWAARAGARARRRPASAGPRP</sequence>
<evidence type="ECO:0008006" key="5">
    <source>
        <dbReference type="Google" id="ProtNLM"/>
    </source>
</evidence>
<organism evidence="3 4">
    <name type="scientific">Planobispora longispora</name>
    <dbReference type="NCBI Taxonomy" id="28887"/>
    <lineage>
        <taxon>Bacteria</taxon>
        <taxon>Bacillati</taxon>
        <taxon>Actinomycetota</taxon>
        <taxon>Actinomycetes</taxon>
        <taxon>Streptosporangiales</taxon>
        <taxon>Streptosporangiaceae</taxon>
        <taxon>Planobispora</taxon>
    </lineage>
</organism>
<reference evidence="3 4" key="1">
    <citation type="submission" date="2021-01" db="EMBL/GenBank/DDBJ databases">
        <title>Whole genome shotgun sequence of Planobispora longispora NBRC 13918.</title>
        <authorList>
            <person name="Komaki H."/>
            <person name="Tamura T."/>
        </authorList>
    </citation>
    <scope>NUCLEOTIDE SEQUENCE [LARGE SCALE GENOMIC DNA]</scope>
    <source>
        <strain evidence="3 4">NBRC 13918</strain>
    </source>
</reference>
<name>A0A8J3RI23_9ACTN</name>
<comment type="caution">
    <text evidence="3">The sequence shown here is derived from an EMBL/GenBank/DDBJ whole genome shotgun (WGS) entry which is preliminary data.</text>
</comment>
<dbReference type="Proteomes" id="UP000616724">
    <property type="component" value="Unassembled WGS sequence"/>
</dbReference>
<feature type="transmembrane region" description="Helical" evidence="2">
    <location>
        <begin position="94"/>
        <end position="112"/>
    </location>
</feature>
<keyword evidence="2" id="KW-0812">Transmembrane</keyword>
<feature type="transmembrane region" description="Helical" evidence="2">
    <location>
        <begin position="312"/>
        <end position="335"/>
    </location>
</feature>
<gene>
    <name evidence="3" type="ORF">Plo01_16390</name>
</gene>
<feature type="transmembrane region" description="Helical" evidence="2">
    <location>
        <begin position="20"/>
        <end position="40"/>
    </location>
</feature>
<dbReference type="AlphaFoldDB" id="A0A8J3RI23"/>
<evidence type="ECO:0000256" key="2">
    <source>
        <dbReference type="SAM" id="Phobius"/>
    </source>
</evidence>
<feature type="transmembrane region" description="Helical" evidence="2">
    <location>
        <begin position="60"/>
        <end position="82"/>
    </location>
</feature>
<dbReference type="EMBL" id="BOOH01000015">
    <property type="protein sequence ID" value="GIH75210.1"/>
    <property type="molecule type" value="Genomic_DNA"/>
</dbReference>
<feature type="transmembrane region" description="Helical" evidence="2">
    <location>
        <begin position="342"/>
        <end position="360"/>
    </location>
</feature>
<accession>A0A8J3RI23</accession>
<keyword evidence="2" id="KW-0472">Membrane</keyword>
<feature type="transmembrane region" description="Helical" evidence="2">
    <location>
        <begin position="540"/>
        <end position="557"/>
    </location>
</feature>
<protein>
    <recommendedName>
        <fullName evidence="5">DUF2029 domain-containing protein</fullName>
    </recommendedName>
</protein>
<evidence type="ECO:0000313" key="3">
    <source>
        <dbReference type="EMBL" id="GIH75210.1"/>
    </source>
</evidence>
<proteinExistence type="predicted"/>
<feature type="region of interest" description="Disordered" evidence="1">
    <location>
        <begin position="258"/>
        <end position="297"/>
    </location>
</feature>
<keyword evidence="4" id="KW-1185">Reference proteome</keyword>
<feature type="transmembrane region" description="Helical" evidence="2">
    <location>
        <begin position="180"/>
        <end position="203"/>
    </location>
</feature>
<evidence type="ECO:0000256" key="1">
    <source>
        <dbReference type="SAM" id="MobiDB-lite"/>
    </source>
</evidence>
<feature type="transmembrane region" description="Helical" evidence="2">
    <location>
        <begin position="224"/>
        <end position="249"/>
    </location>
</feature>
<dbReference type="Pfam" id="PF26314">
    <property type="entry name" value="MptA_B_family"/>
    <property type="match status" value="1"/>
</dbReference>
<feature type="compositionally biased region" description="Low complexity" evidence="1">
    <location>
        <begin position="285"/>
        <end position="297"/>
    </location>
</feature>
<keyword evidence="2" id="KW-1133">Transmembrane helix</keyword>